<dbReference type="InterPro" id="IPR003961">
    <property type="entry name" value="FN3_dom"/>
</dbReference>
<feature type="transmembrane region" description="Helical" evidence="1">
    <location>
        <begin position="676"/>
        <end position="698"/>
    </location>
</feature>
<evidence type="ECO:0000256" key="1">
    <source>
        <dbReference type="SAM" id="Phobius"/>
    </source>
</evidence>
<dbReference type="CDD" id="cd00063">
    <property type="entry name" value="FN3"/>
    <property type="match status" value="2"/>
</dbReference>
<dbReference type="PROSITE" id="PS50853">
    <property type="entry name" value="FN3"/>
    <property type="match status" value="1"/>
</dbReference>
<evidence type="ECO:0000313" key="3">
    <source>
        <dbReference type="EMBL" id="HGV98048.1"/>
    </source>
</evidence>
<dbReference type="Gene3D" id="2.60.40.10">
    <property type="entry name" value="Immunoglobulins"/>
    <property type="match status" value="3"/>
</dbReference>
<keyword evidence="1" id="KW-0472">Membrane</keyword>
<accession>A0A7C4TC74</accession>
<dbReference type="AlphaFoldDB" id="A0A7C4TC74"/>
<dbReference type="Pfam" id="PF20539">
    <property type="entry name" value="DUF6754"/>
    <property type="match status" value="1"/>
</dbReference>
<feature type="transmembrane region" description="Helical" evidence="1">
    <location>
        <begin position="454"/>
        <end position="474"/>
    </location>
</feature>
<dbReference type="EMBL" id="DTGZ01000134">
    <property type="protein sequence ID" value="HGV98048.1"/>
    <property type="molecule type" value="Genomic_DNA"/>
</dbReference>
<evidence type="ECO:0000259" key="2">
    <source>
        <dbReference type="PROSITE" id="PS50853"/>
    </source>
</evidence>
<organism evidence="3">
    <name type="scientific">candidate division WOR-3 bacterium</name>
    <dbReference type="NCBI Taxonomy" id="2052148"/>
    <lineage>
        <taxon>Bacteria</taxon>
        <taxon>Bacteria division WOR-3</taxon>
    </lineage>
</organism>
<comment type="caution">
    <text evidence="3">The sequence shown here is derived from an EMBL/GenBank/DDBJ whole genome shotgun (WGS) entry which is preliminary data.</text>
</comment>
<reference evidence="3" key="1">
    <citation type="journal article" date="2020" name="mSystems">
        <title>Genome- and Community-Level Interaction Insights into Carbon Utilization and Element Cycling Functions of Hydrothermarchaeota in Hydrothermal Sediment.</title>
        <authorList>
            <person name="Zhou Z."/>
            <person name="Liu Y."/>
            <person name="Xu W."/>
            <person name="Pan J."/>
            <person name="Luo Z.H."/>
            <person name="Li M."/>
        </authorList>
    </citation>
    <scope>NUCLEOTIDE SEQUENCE [LARGE SCALE GENOMIC DNA]</scope>
    <source>
        <strain evidence="3">SpSt-774</strain>
    </source>
</reference>
<name>A0A7C4TC74_UNCW3</name>
<sequence length="704" mass="80086">MAILNTFLLFVVQILQPENVHPLKIINQDSISIIIGWDIASGISVEKYEIYRSKYRLLKTLFQDTIYIDYNIKPDNEYLYDVVKKEIMKEYNHQKNFLKVVSIGYQVIKDTTNNRNIIKWKRPNDLYLGETYEIWRAENNGDYEIIGSVSARERSFRDTTMKDGVKYFYKVAAVNGNERAFSNPSPLVFTIGTPKFLYARDIPNDEGEGFRITWEPSPNYDMIKGYALLRLVYDSIAAFKDTFTFTDTTIKPGIEYHYYIGKNYQITMPAKIVSDSVGMTGRVIKIEWKLNPKVIGQNYDLTLIYRAKKDSSDKFQYVDYTYPDEDKFIDGTAETDREYIYEARAVKEVSIPFKIEKDTCIENKRFISLSWKKSKEPPEFLGYYVMRAEKDSGNYGIYARLGTQVTTYQDRLGIFNNVPYTYRIVAVTKDGEKISSETTPYVVASPQWFHTGRINALIGIIIFIFLVIFFIEYAKKEKDIFVRRIAGLSAIDEAVGRATEMGRPILYVPGTSVIDDVATIASLNILAEVAKKTAQYNTPLIVPNRDPIVYTVAREVVKESYNKVGRPDAFNPDSVYFVTDSQFAYAAAVSGIMIRERPATNFLVGMFWAESLIMAESGASTGAIQIAGTDAVTQLPFFITACDYTLIGEELYAASAYISRNPTLLAALKSQDYSKLVIVGVLIIATILALLKIGIPVFNLFNIQ</sequence>
<dbReference type="InterPro" id="IPR046642">
    <property type="entry name" value="DUF6754"/>
</dbReference>
<keyword evidence="1" id="KW-1133">Transmembrane helix</keyword>
<dbReference type="SUPFAM" id="SSF49265">
    <property type="entry name" value="Fibronectin type III"/>
    <property type="match status" value="2"/>
</dbReference>
<gene>
    <name evidence="3" type="ORF">ENV60_07105</name>
</gene>
<keyword evidence="1" id="KW-0812">Transmembrane</keyword>
<feature type="domain" description="Fibronectin type-III" evidence="2">
    <location>
        <begin position="102"/>
        <end position="196"/>
    </location>
</feature>
<dbReference type="InterPro" id="IPR013783">
    <property type="entry name" value="Ig-like_fold"/>
</dbReference>
<dbReference type="InterPro" id="IPR036116">
    <property type="entry name" value="FN3_sf"/>
</dbReference>
<protein>
    <submittedName>
        <fullName evidence="3">Fibronectin type III domain-containing protein</fullName>
    </submittedName>
</protein>
<proteinExistence type="predicted"/>